<organism evidence="4 8">
    <name type="scientific">Odoribacter splanchnicus</name>
    <dbReference type="NCBI Taxonomy" id="28118"/>
    <lineage>
        <taxon>Bacteria</taxon>
        <taxon>Pseudomonadati</taxon>
        <taxon>Bacteroidota</taxon>
        <taxon>Bacteroidia</taxon>
        <taxon>Bacteroidales</taxon>
        <taxon>Odoribacteraceae</taxon>
        <taxon>Odoribacter</taxon>
    </lineage>
</organism>
<dbReference type="Proteomes" id="UP000284434">
    <property type="component" value="Unassembled WGS sequence"/>
</dbReference>
<evidence type="ECO:0000313" key="8">
    <source>
        <dbReference type="Proteomes" id="UP000284243"/>
    </source>
</evidence>
<dbReference type="EMBL" id="JAQMRD010000001">
    <property type="protein sequence ID" value="MDB9221650.1"/>
    <property type="molecule type" value="Genomic_DNA"/>
</dbReference>
<protein>
    <recommendedName>
        <fullName evidence="1">DUF6565 domain-containing protein</fullName>
    </recommendedName>
</protein>
<accession>A0A3D4ZGE3</accession>
<evidence type="ECO:0000313" key="9">
    <source>
        <dbReference type="Proteomes" id="UP000284434"/>
    </source>
</evidence>
<evidence type="ECO:0000259" key="1">
    <source>
        <dbReference type="Pfam" id="PF20203"/>
    </source>
</evidence>
<dbReference type="AlphaFoldDB" id="A0A3D4ZGE3"/>
<evidence type="ECO:0000313" key="3">
    <source>
        <dbReference type="EMBL" id="MDB9221650.1"/>
    </source>
</evidence>
<dbReference type="GeneID" id="61274078"/>
<feature type="domain" description="DUF6565" evidence="1">
    <location>
        <begin position="38"/>
        <end position="102"/>
    </location>
</feature>
<dbReference type="EMBL" id="JAKNDN010000006">
    <property type="protein sequence ID" value="MCG4959087.1"/>
    <property type="molecule type" value="Genomic_DNA"/>
</dbReference>
<dbReference type="RefSeq" id="WP_013611140.1">
    <property type="nucleotide sequence ID" value="NZ_CABJFF010000006.1"/>
</dbReference>
<dbReference type="OMA" id="WEKADEQ"/>
<dbReference type="EMBL" id="QRYW01000022">
    <property type="protein sequence ID" value="RGV25503.1"/>
    <property type="molecule type" value="Genomic_DNA"/>
</dbReference>
<dbReference type="Pfam" id="PF20203">
    <property type="entry name" value="DUF6565"/>
    <property type="match status" value="1"/>
</dbReference>
<reference evidence="2" key="2">
    <citation type="submission" date="2022-01" db="EMBL/GenBank/DDBJ databases">
        <title>Collection of gut derived symbiotic bacterial strains cultured from healthy donors.</title>
        <authorList>
            <person name="Lin H."/>
            <person name="Kohout C."/>
            <person name="Waligurski E."/>
            <person name="Pamer E.G."/>
        </authorList>
    </citation>
    <scope>NUCLEOTIDE SEQUENCE</scope>
    <source>
        <strain evidence="2">DFI.1.149</strain>
    </source>
</reference>
<dbReference type="Proteomes" id="UP000283426">
    <property type="component" value="Unassembled WGS sequence"/>
</dbReference>
<dbReference type="Proteomes" id="UP001212263">
    <property type="component" value="Unassembled WGS sequence"/>
</dbReference>
<reference evidence="3" key="3">
    <citation type="submission" date="2023-01" db="EMBL/GenBank/DDBJ databases">
        <title>Human gut microbiome strain richness.</title>
        <authorList>
            <person name="Chen-Liaw A."/>
        </authorList>
    </citation>
    <scope>NUCLEOTIDE SEQUENCE</scope>
    <source>
        <strain evidence="3">RTP21484st1_B7_RTP21484_190118</strain>
    </source>
</reference>
<name>A0A3D4ZGE3_9BACT</name>
<gene>
    <name evidence="5" type="ORF">DWW24_11200</name>
    <name evidence="4" type="ORF">DWW57_00265</name>
    <name evidence="6" type="ORF">DXA53_04010</name>
    <name evidence="2" type="ORF">L0P03_04330</name>
    <name evidence="3" type="ORF">PN645_01365</name>
</gene>
<dbReference type="EMBL" id="QSCO01000004">
    <property type="protein sequence ID" value="RGY09021.1"/>
    <property type="molecule type" value="Genomic_DNA"/>
</dbReference>
<evidence type="ECO:0000313" key="2">
    <source>
        <dbReference type="EMBL" id="MCG4959087.1"/>
    </source>
</evidence>
<dbReference type="EMBL" id="QRYC01000001">
    <property type="protein sequence ID" value="RGU58868.1"/>
    <property type="molecule type" value="Genomic_DNA"/>
</dbReference>
<proteinExistence type="predicted"/>
<evidence type="ECO:0000313" key="6">
    <source>
        <dbReference type="EMBL" id="RGY09021.1"/>
    </source>
</evidence>
<sequence length="106" mass="12668">MKSALKLFIIGCLVLIFCRCSMNKDSYLKDFEKFITQTEKNCTTLSDPEWEKIQARFNDYTEKYYEQFKEELSVNEKISISILKSKFSTLILKRESKKIQEEMKIK</sequence>
<evidence type="ECO:0000313" key="4">
    <source>
        <dbReference type="EMBL" id="RGU58868.1"/>
    </source>
</evidence>
<evidence type="ECO:0000313" key="7">
    <source>
        <dbReference type="Proteomes" id="UP000283426"/>
    </source>
</evidence>
<comment type="caution">
    <text evidence="4">The sequence shown here is derived from an EMBL/GenBank/DDBJ whole genome shotgun (WGS) entry which is preliminary data.</text>
</comment>
<reference evidence="7 8" key="1">
    <citation type="submission" date="2018-08" db="EMBL/GenBank/DDBJ databases">
        <title>A genome reference for cultivated species of the human gut microbiota.</title>
        <authorList>
            <person name="Zou Y."/>
            <person name="Xue W."/>
            <person name="Luo G."/>
        </authorList>
    </citation>
    <scope>NUCLEOTIDE SEQUENCE [LARGE SCALE GENOMIC DNA]</scope>
    <source>
        <strain evidence="5 7">AF14-6AC</strain>
        <strain evidence="4 8">AF16-14</strain>
        <strain evidence="6 9">OF03-11</strain>
    </source>
</reference>
<dbReference type="InterPro" id="IPR046695">
    <property type="entry name" value="DUF6565"/>
</dbReference>
<dbReference type="Proteomes" id="UP001199750">
    <property type="component" value="Unassembled WGS sequence"/>
</dbReference>
<dbReference type="Proteomes" id="UP000284243">
    <property type="component" value="Unassembled WGS sequence"/>
</dbReference>
<evidence type="ECO:0000313" key="5">
    <source>
        <dbReference type="EMBL" id="RGV25503.1"/>
    </source>
</evidence>